<feature type="transmembrane region" description="Helical" evidence="1">
    <location>
        <begin position="32"/>
        <end position="52"/>
    </location>
</feature>
<feature type="transmembrane region" description="Helical" evidence="1">
    <location>
        <begin position="7"/>
        <end position="26"/>
    </location>
</feature>
<gene>
    <name evidence="2" type="ORF">KU306_07620</name>
</gene>
<accession>A0ABY5RKK6</accession>
<organism evidence="2 3">
    <name type="scientific">Haloferax larsenii</name>
    <dbReference type="NCBI Taxonomy" id="302484"/>
    <lineage>
        <taxon>Archaea</taxon>
        <taxon>Methanobacteriati</taxon>
        <taxon>Methanobacteriota</taxon>
        <taxon>Stenosarchaea group</taxon>
        <taxon>Halobacteria</taxon>
        <taxon>Halobacteriales</taxon>
        <taxon>Haloferacaceae</taxon>
        <taxon>Haloferax</taxon>
    </lineage>
</organism>
<keyword evidence="1" id="KW-0812">Transmembrane</keyword>
<evidence type="ECO:0000313" key="3">
    <source>
        <dbReference type="Proteomes" id="UP001058330"/>
    </source>
</evidence>
<evidence type="ECO:0000256" key="1">
    <source>
        <dbReference type="SAM" id="Phobius"/>
    </source>
</evidence>
<evidence type="ECO:0000313" key="2">
    <source>
        <dbReference type="EMBL" id="UVE51725.1"/>
    </source>
</evidence>
<proteinExistence type="predicted"/>
<dbReference type="Proteomes" id="UP001058330">
    <property type="component" value="Chromosome"/>
</dbReference>
<keyword evidence="3" id="KW-1185">Reference proteome</keyword>
<protein>
    <submittedName>
        <fullName evidence="2">Uncharacterized protein</fullName>
    </submittedName>
</protein>
<dbReference type="EMBL" id="CP078063">
    <property type="protein sequence ID" value="UVE51725.1"/>
    <property type="molecule type" value="Genomic_DNA"/>
</dbReference>
<keyword evidence="1" id="KW-0472">Membrane</keyword>
<dbReference type="GeneID" id="74528756"/>
<name>A0ABY5RKK6_HALLR</name>
<reference evidence="2" key="1">
    <citation type="submission" date="2021-07" db="EMBL/GenBank/DDBJ databases">
        <title>Studies on halocins as antimicrobial molecules from haloarchaea.</title>
        <authorList>
            <person name="Kumar S."/>
            <person name="Khare S.K."/>
        </authorList>
    </citation>
    <scope>NUCLEOTIDE SEQUENCE</scope>
    <source>
        <strain evidence="2">NCIM 5678</strain>
    </source>
</reference>
<sequence length="57" mass="6182">MSENITTNILLLIITISLYEIGKGVGTTDHNALLLCVAGAFLVTIISIFTGLREKYL</sequence>
<dbReference type="RefSeq" id="WP_258303335.1">
    <property type="nucleotide sequence ID" value="NZ_CP078063.1"/>
</dbReference>
<keyword evidence="1" id="KW-1133">Transmembrane helix</keyword>